<keyword evidence="3" id="KW-1185">Reference proteome</keyword>
<dbReference type="GO" id="GO:0005739">
    <property type="term" value="C:mitochondrion"/>
    <property type="evidence" value="ECO:0007669"/>
    <property type="project" value="TreeGrafter"/>
</dbReference>
<evidence type="ECO:0000313" key="2">
    <source>
        <dbReference type="EMBL" id="KAA3673810.1"/>
    </source>
</evidence>
<dbReference type="EMBL" id="QNGE01003625">
    <property type="protein sequence ID" value="KAA3673810.1"/>
    <property type="molecule type" value="Genomic_DNA"/>
</dbReference>
<comment type="similarity">
    <text evidence="1">Belongs to the Iojap/RsfS family.</text>
</comment>
<dbReference type="Proteomes" id="UP000324629">
    <property type="component" value="Unassembled WGS sequence"/>
</dbReference>
<dbReference type="GO" id="GO:0017148">
    <property type="term" value="P:negative regulation of translation"/>
    <property type="evidence" value="ECO:0007669"/>
    <property type="project" value="TreeGrafter"/>
</dbReference>
<reference evidence="2 3" key="1">
    <citation type="journal article" date="2019" name="Gigascience">
        <title>Whole-genome sequence of the oriental lung fluke Paragonimus westermani.</title>
        <authorList>
            <person name="Oey H."/>
            <person name="Zakrzewski M."/>
            <person name="Narain K."/>
            <person name="Devi K.R."/>
            <person name="Agatsuma T."/>
            <person name="Nawaratna S."/>
            <person name="Gobert G.N."/>
            <person name="Jones M.K."/>
            <person name="Ragan M.A."/>
            <person name="McManus D.P."/>
            <person name="Krause L."/>
        </authorList>
    </citation>
    <scope>NUCLEOTIDE SEQUENCE [LARGE SCALE GENOMIC DNA]</scope>
    <source>
        <strain evidence="2 3">IND2009</strain>
    </source>
</reference>
<dbReference type="PANTHER" id="PTHR21043:SF0">
    <property type="entry name" value="MITOCHONDRIAL ASSEMBLY OF RIBOSOMAL LARGE SUBUNIT PROTEIN 1"/>
    <property type="match status" value="1"/>
</dbReference>
<dbReference type="GO" id="GO:0043023">
    <property type="term" value="F:ribosomal large subunit binding"/>
    <property type="evidence" value="ECO:0007669"/>
    <property type="project" value="TreeGrafter"/>
</dbReference>
<dbReference type="PANTHER" id="PTHR21043">
    <property type="entry name" value="IOJAP SUPERFAMILY ORTHOLOG"/>
    <property type="match status" value="1"/>
</dbReference>
<dbReference type="InterPro" id="IPR043519">
    <property type="entry name" value="NT_sf"/>
</dbReference>
<accession>A0A5J4NEE3</accession>
<name>A0A5J4NEE3_9TREM</name>
<gene>
    <name evidence="2" type="ORF">DEA37_0003972</name>
</gene>
<dbReference type="GO" id="GO:0090071">
    <property type="term" value="P:negative regulation of ribosome biogenesis"/>
    <property type="evidence" value="ECO:0007669"/>
    <property type="project" value="TreeGrafter"/>
</dbReference>
<evidence type="ECO:0008006" key="4">
    <source>
        <dbReference type="Google" id="ProtNLM"/>
    </source>
</evidence>
<comment type="caution">
    <text evidence="2">The sequence shown here is derived from an EMBL/GenBank/DDBJ whole genome shotgun (WGS) entry which is preliminary data.</text>
</comment>
<dbReference type="Gene3D" id="3.30.460.10">
    <property type="entry name" value="Beta Polymerase, domain 2"/>
    <property type="match status" value="1"/>
</dbReference>
<dbReference type="InterPro" id="IPR004394">
    <property type="entry name" value="Iojap/RsfS/C7orf30"/>
</dbReference>
<evidence type="ECO:0000256" key="1">
    <source>
        <dbReference type="ARBA" id="ARBA00010574"/>
    </source>
</evidence>
<dbReference type="SUPFAM" id="SSF81301">
    <property type="entry name" value="Nucleotidyltransferase"/>
    <property type="match status" value="1"/>
</dbReference>
<dbReference type="AlphaFoldDB" id="A0A5J4NEE3"/>
<organism evidence="2 3">
    <name type="scientific">Paragonimus westermani</name>
    <dbReference type="NCBI Taxonomy" id="34504"/>
    <lineage>
        <taxon>Eukaryota</taxon>
        <taxon>Metazoa</taxon>
        <taxon>Spiralia</taxon>
        <taxon>Lophotrochozoa</taxon>
        <taxon>Platyhelminthes</taxon>
        <taxon>Trematoda</taxon>
        <taxon>Digenea</taxon>
        <taxon>Plagiorchiida</taxon>
        <taxon>Troglotremata</taxon>
        <taxon>Troglotrematidae</taxon>
        <taxon>Paragonimus</taxon>
    </lineage>
</organism>
<sequence length="259" mass="29481">MFLACIPAPLLSCMATYGRIFRHLIRTSFGVHHSYFPLAARQLCSKSDGDKPPNNVPDNLFEIHDIPFEKQWEENPEFDYTSLVLTPSSYDFVSSHELFQLDELYKLLKQENIRDLVFMKLPVNHISEVMILGSGVSRTHVRSTATLVYKILKYKRRNSSMGLPRIEGLDGSCEWIAINMGNILLHLFLPSVRAYYDLESLWAAGPEFDEITHGVVCPPANITNENAIGSIDWDQLVREVQQKQVQQTVDENSHSTNAP</sequence>
<evidence type="ECO:0000313" key="3">
    <source>
        <dbReference type="Proteomes" id="UP000324629"/>
    </source>
</evidence>
<dbReference type="Pfam" id="PF02410">
    <property type="entry name" value="RsfS"/>
    <property type="match status" value="1"/>
</dbReference>
<proteinExistence type="inferred from homology"/>
<protein>
    <recommendedName>
        <fullName evidence="4">Mitochondrial assembly of ribosomal large subunit protein 1</fullName>
    </recommendedName>
</protein>